<comment type="caution">
    <text evidence="1">The sequence shown here is derived from an EMBL/GenBank/DDBJ whole genome shotgun (WGS) entry which is preliminary data.</text>
</comment>
<dbReference type="Proteomes" id="UP000597444">
    <property type="component" value="Unassembled WGS sequence"/>
</dbReference>
<dbReference type="EMBL" id="BNJK01000001">
    <property type="protein sequence ID" value="GHO90639.1"/>
    <property type="molecule type" value="Genomic_DNA"/>
</dbReference>
<name>A0A8J3MX70_9CHLR</name>
<organism evidence="1 2">
    <name type="scientific">Reticulibacter mediterranei</name>
    <dbReference type="NCBI Taxonomy" id="2778369"/>
    <lineage>
        <taxon>Bacteria</taxon>
        <taxon>Bacillati</taxon>
        <taxon>Chloroflexota</taxon>
        <taxon>Ktedonobacteria</taxon>
        <taxon>Ktedonobacterales</taxon>
        <taxon>Reticulibacteraceae</taxon>
        <taxon>Reticulibacter</taxon>
    </lineage>
</organism>
<proteinExistence type="predicted"/>
<keyword evidence="2" id="KW-1185">Reference proteome</keyword>
<protein>
    <submittedName>
        <fullName evidence="1">Uncharacterized protein</fullName>
    </submittedName>
</protein>
<evidence type="ECO:0000313" key="1">
    <source>
        <dbReference type="EMBL" id="GHO90639.1"/>
    </source>
</evidence>
<accession>A0A8J3MX70</accession>
<sequence length="72" mass="8006">MKQAHIPSHRSRLDLALANQRDVNQSDEVCASSSHGFVRGNARSIAVLVSLMKLHESKYTKNTTNNNTNEGR</sequence>
<dbReference type="AlphaFoldDB" id="A0A8J3MX70"/>
<evidence type="ECO:0000313" key="2">
    <source>
        <dbReference type="Proteomes" id="UP000597444"/>
    </source>
</evidence>
<reference evidence="1" key="1">
    <citation type="submission" date="2020-10" db="EMBL/GenBank/DDBJ databases">
        <title>Taxonomic study of unclassified bacteria belonging to the class Ktedonobacteria.</title>
        <authorList>
            <person name="Yabe S."/>
            <person name="Wang C.M."/>
            <person name="Zheng Y."/>
            <person name="Sakai Y."/>
            <person name="Cavaletti L."/>
            <person name="Monciardini P."/>
            <person name="Donadio S."/>
        </authorList>
    </citation>
    <scope>NUCLEOTIDE SEQUENCE</scope>
    <source>
        <strain evidence="1">ID150040</strain>
    </source>
</reference>
<gene>
    <name evidence="1" type="ORF">KSF_006870</name>
</gene>